<dbReference type="EMBL" id="JARJBC010000036">
    <property type="protein sequence ID" value="MDF3294109.1"/>
    <property type="molecule type" value="Genomic_DNA"/>
</dbReference>
<keyword evidence="3" id="KW-1185">Reference proteome</keyword>
<evidence type="ECO:0000256" key="1">
    <source>
        <dbReference type="SAM" id="MobiDB-lite"/>
    </source>
</evidence>
<evidence type="ECO:0000313" key="2">
    <source>
        <dbReference type="EMBL" id="MDF3294109.1"/>
    </source>
</evidence>
<dbReference type="Proteomes" id="UP001216579">
    <property type="component" value="Unassembled WGS sequence"/>
</dbReference>
<gene>
    <name evidence="2" type="ORF">P3G67_33845</name>
</gene>
<proteinExistence type="predicted"/>
<feature type="region of interest" description="Disordered" evidence="1">
    <location>
        <begin position="50"/>
        <end position="87"/>
    </location>
</feature>
<comment type="caution">
    <text evidence="2">The sequence shown here is derived from an EMBL/GenBank/DDBJ whole genome shotgun (WGS) entry which is preliminary data.</text>
</comment>
<feature type="compositionally biased region" description="Basic and acidic residues" evidence="1">
    <location>
        <begin position="57"/>
        <end position="68"/>
    </location>
</feature>
<protein>
    <submittedName>
        <fullName evidence="2">Uncharacterized protein</fullName>
    </submittedName>
</protein>
<dbReference type="RefSeq" id="WP_276096922.1">
    <property type="nucleotide sequence ID" value="NZ_JARJBC010000036.1"/>
</dbReference>
<name>A0ABT5ZWA3_9ACTN</name>
<reference evidence="2 3" key="1">
    <citation type="submission" date="2023-03" db="EMBL/GenBank/DDBJ databases">
        <title>Draft genome sequence of Streptomyces sp. RB6PN23 isolated from peat swamp forest in Thailand.</title>
        <authorList>
            <person name="Klaysubun C."/>
            <person name="Duangmal K."/>
        </authorList>
    </citation>
    <scope>NUCLEOTIDE SEQUENCE [LARGE SCALE GENOMIC DNA]</scope>
    <source>
        <strain evidence="2 3">RB6PN23</strain>
    </source>
</reference>
<accession>A0ABT5ZWA3</accession>
<sequence>MWVLPDRVRIATTAGQRAALELDVLAGRPAFRIPIGLWIAEFPDALQKMPKPRIRRSRQERPGPRHDLLTASAPPAGAGLSQCNARA</sequence>
<evidence type="ECO:0000313" key="3">
    <source>
        <dbReference type="Proteomes" id="UP001216579"/>
    </source>
</evidence>
<organism evidence="2 3">
    <name type="scientific">Streptomyces silvisoli</name>
    <dbReference type="NCBI Taxonomy" id="3034235"/>
    <lineage>
        <taxon>Bacteria</taxon>
        <taxon>Bacillati</taxon>
        <taxon>Actinomycetota</taxon>
        <taxon>Actinomycetes</taxon>
        <taxon>Kitasatosporales</taxon>
        <taxon>Streptomycetaceae</taxon>
        <taxon>Streptomyces</taxon>
    </lineage>
</organism>